<evidence type="ECO:0000256" key="4">
    <source>
        <dbReference type="ARBA" id="ARBA00022989"/>
    </source>
</evidence>
<accession>A0A6B3ND93</accession>
<keyword evidence="5 7" id="KW-0472">Membrane</keyword>
<evidence type="ECO:0000256" key="2">
    <source>
        <dbReference type="ARBA" id="ARBA00022448"/>
    </source>
</evidence>
<evidence type="ECO:0000256" key="6">
    <source>
        <dbReference type="RuleBase" id="RU003732"/>
    </source>
</evidence>
<dbReference type="CDD" id="cd10336">
    <property type="entry name" value="SLC6sbd_Tyt1-Like"/>
    <property type="match status" value="1"/>
</dbReference>
<feature type="transmembrane region" description="Helical" evidence="7">
    <location>
        <begin position="225"/>
        <end position="246"/>
    </location>
</feature>
<evidence type="ECO:0000256" key="7">
    <source>
        <dbReference type="SAM" id="Phobius"/>
    </source>
</evidence>
<feature type="transmembrane region" description="Helical" evidence="7">
    <location>
        <begin position="311"/>
        <end position="338"/>
    </location>
</feature>
<dbReference type="PANTHER" id="PTHR42948">
    <property type="entry name" value="TRANSPORTER"/>
    <property type="match status" value="1"/>
</dbReference>
<dbReference type="EMBL" id="JAAHFQ010000168">
    <property type="protein sequence ID" value="NER28084.1"/>
    <property type="molecule type" value="Genomic_DNA"/>
</dbReference>
<reference evidence="8" key="1">
    <citation type="submission" date="2019-11" db="EMBL/GenBank/DDBJ databases">
        <title>Genomic insights into an expanded diversity of filamentous marine cyanobacteria reveals the extraordinary biosynthetic potential of Moorea and Okeania.</title>
        <authorList>
            <person name="Ferreira Leao T."/>
            <person name="Wang M."/>
            <person name="Moss N."/>
            <person name="Da Silva R."/>
            <person name="Sanders J."/>
            <person name="Nurk S."/>
            <person name="Gurevich A."/>
            <person name="Humphrey G."/>
            <person name="Reher R."/>
            <person name="Zhu Q."/>
            <person name="Belda-Ferre P."/>
            <person name="Glukhov E."/>
            <person name="Rex R."/>
            <person name="Dorrestein P.C."/>
            <person name="Knight R."/>
            <person name="Pevzner P."/>
            <person name="Gerwick W.H."/>
            <person name="Gerwick L."/>
        </authorList>
    </citation>
    <scope>NUCLEOTIDE SEQUENCE</scope>
    <source>
        <strain evidence="8">SIO1C4</strain>
    </source>
</reference>
<dbReference type="AlphaFoldDB" id="A0A6B3ND93"/>
<dbReference type="PRINTS" id="PR00176">
    <property type="entry name" value="NANEUSMPORT"/>
</dbReference>
<feature type="transmembrane region" description="Helical" evidence="7">
    <location>
        <begin position="91"/>
        <end position="112"/>
    </location>
</feature>
<feature type="transmembrane region" description="Helical" evidence="7">
    <location>
        <begin position="350"/>
        <end position="374"/>
    </location>
</feature>
<keyword evidence="2 6" id="KW-0813">Transport</keyword>
<sequence length="460" mass="49774">MTEQGNRKSSNHWKSSLGFVAAAAGSAVGLGNIWKFPYIAGQNGGGTFVLFYLLCIAILGIPIMIAEVMLGRTTQSSPLRAFQRLSTRNSGWQFVGLLGIFAGILILSYYSIVAGWGLHYLFLSLVGGFPQDNNPQAYTDLFDSLVQSARLNIWWHSVFMAITTCVVLRGIRGGIERFANWGMLALFILLGMLAIYASTLSGFVPAVKFLFAFSENFTWTSALEALGHAFFSLSLGIGVMLTYGSYLQRHDDVVGTSIAIAIADTVVAIGACLVLFPIAFSVGLEPSAGPGLIFINIPLALLQLPFGRIGLLVFFLLLLLAALTSAISLLEMAVAFLIDSLSWSRSVAGFTMAIFIYLLGIPSAISGGTGFFGAGLKQSLGMTWFEGADYLASNWLLPLGGIGISLFVGWQLNSHQRLNEFSNNSRIGSLAWLYSSWLLIIRWLSPIVITIIMLHNLGVF</sequence>
<keyword evidence="6" id="KW-0769">Symport</keyword>
<dbReference type="InterPro" id="IPR037272">
    <property type="entry name" value="SNS_sf"/>
</dbReference>
<name>A0A6B3ND93_9CYAN</name>
<protein>
    <recommendedName>
        <fullName evidence="6">Transporter</fullName>
    </recommendedName>
</protein>
<keyword evidence="4 7" id="KW-1133">Transmembrane helix</keyword>
<feature type="transmembrane region" description="Helical" evidence="7">
    <location>
        <begin position="153"/>
        <end position="171"/>
    </location>
</feature>
<proteinExistence type="inferred from homology"/>
<gene>
    <name evidence="8" type="ORF">F6J89_10730</name>
</gene>
<dbReference type="Pfam" id="PF00209">
    <property type="entry name" value="SNF"/>
    <property type="match status" value="2"/>
</dbReference>
<dbReference type="SUPFAM" id="SSF161070">
    <property type="entry name" value="SNF-like"/>
    <property type="match status" value="1"/>
</dbReference>
<dbReference type="PROSITE" id="PS50267">
    <property type="entry name" value="NA_NEUROTRAN_SYMP_3"/>
    <property type="match status" value="1"/>
</dbReference>
<dbReference type="GO" id="GO:0016020">
    <property type="term" value="C:membrane"/>
    <property type="evidence" value="ECO:0007669"/>
    <property type="project" value="UniProtKB-SubCell"/>
</dbReference>
<feature type="transmembrane region" description="Helical" evidence="7">
    <location>
        <begin position="258"/>
        <end position="280"/>
    </location>
</feature>
<dbReference type="InterPro" id="IPR000175">
    <property type="entry name" value="Na/ntran_symport"/>
</dbReference>
<dbReference type="InterPro" id="IPR047218">
    <property type="entry name" value="YocR/YhdH-like"/>
</dbReference>
<comment type="caution">
    <text evidence="8">The sequence shown here is derived from an EMBL/GenBank/DDBJ whole genome shotgun (WGS) entry which is preliminary data.</text>
</comment>
<dbReference type="NCBIfam" id="NF037979">
    <property type="entry name" value="Na_transp"/>
    <property type="match status" value="1"/>
</dbReference>
<feature type="transmembrane region" description="Helical" evidence="7">
    <location>
        <begin position="17"/>
        <end position="36"/>
    </location>
</feature>
<comment type="similarity">
    <text evidence="6">Belongs to the sodium:neurotransmitter symporter (SNF) (TC 2.A.22) family.</text>
</comment>
<evidence type="ECO:0000256" key="3">
    <source>
        <dbReference type="ARBA" id="ARBA00022692"/>
    </source>
</evidence>
<feature type="transmembrane region" description="Helical" evidence="7">
    <location>
        <begin position="183"/>
        <end position="205"/>
    </location>
</feature>
<keyword evidence="3 6" id="KW-0812">Transmembrane</keyword>
<feature type="transmembrane region" description="Helical" evidence="7">
    <location>
        <begin position="432"/>
        <end position="454"/>
    </location>
</feature>
<evidence type="ECO:0000256" key="1">
    <source>
        <dbReference type="ARBA" id="ARBA00004141"/>
    </source>
</evidence>
<comment type="subcellular location">
    <subcellularLocation>
        <location evidence="1">Membrane</location>
        <topology evidence="1">Multi-pass membrane protein</topology>
    </subcellularLocation>
</comment>
<feature type="transmembrane region" description="Helical" evidence="7">
    <location>
        <begin position="395"/>
        <end position="412"/>
    </location>
</feature>
<evidence type="ECO:0000256" key="5">
    <source>
        <dbReference type="ARBA" id="ARBA00023136"/>
    </source>
</evidence>
<dbReference type="GO" id="GO:0015293">
    <property type="term" value="F:symporter activity"/>
    <property type="evidence" value="ECO:0007669"/>
    <property type="project" value="UniProtKB-KW"/>
</dbReference>
<dbReference type="PANTHER" id="PTHR42948:SF1">
    <property type="entry name" value="TRANSPORTER"/>
    <property type="match status" value="1"/>
</dbReference>
<feature type="transmembrane region" description="Helical" evidence="7">
    <location>
        <begin position="48"/>
        <end position="70"/>
    </location>
</feature>
<dbReference type="PROSITE" id="PS00610">
    <property type="entry name" value="NA_NEUROTRAN_SYMP_1"/>
    <property type="match status" value="1"/>
</dbReference>
<organism evidence="8">
    <name type="scientific">Symploca sp. SIO1C4</name>
    <dbReference type="NCBI Taxonomy" id="2607765"/>
    <lineage>
        <taxon>Bacteria</taxon>
        <taxon>Bacillati</taxon>
        <taxon>Cyanobacteriota</taxon>
        <taxon>Cyanophyceae</taxon>
        <taxon>Coleofasciculales</taxon>
        <taxon>Coleofasciculaceae</taxon>
        <taxon>Symploca</taxon>
    </lineage>
</organism>
<evidence type="ECO:0000313" key="8">
    <source>
        <dbReference type="EMBL" id="NER28084.1"/>
    </source>
</evidence>